<dbReference type="Pfam" id="PF00151">
    <property type="entry name" value="Lipase"/>
    <property type="match status" value="1"/>
</dbReference>
<protein>
    <recommendedName>
        <fullName evidence="7">Lipase domain-containing protein</fullName>
    </recommendedName>
</protein>
<comment type="similarity">
    <text evidence="2 4">Belongs to the AB hydrolase superfamily. Lipase family.</text>
</comment>
<dbReference type="InterPro" id="IPR029058">
    <property type="entry name" value="AB_hydrolase_fold"/>
</dbReference>
<dbReference type="InterPro" id="IPR033906">
    <property type="entry name" value="Lipase_N"/>
</dbReference>
<dbReference type="PRINTS" id="PR00821">
    <property type="entry name" value="TAGLIPASE"/>
</dbReference>
<reference evidence="8" key="1">
    <citation type="submission" date="2021-03" db="EMBL/GenBank/DDBJ databases">
        <title>Chromosome level genome of the anhydrobiotic midge Polypedilum vanderplanki.</title>
        <authorList>
            <person name="Yoshida Y."/>
            <person name="Kikawada T."/>
            <person name="Gusev O."/>
        </authorList>
    </citation>
    <scope>NUCLEOTIDE SEQUENCE</scope>
    <source>
        <strain evidence="8">NIAS01</strain>
        <tissue evidence="8">Whole body or cell culture</tissue>
    </source>
</reference>
<comment type="caution">
    <text evidence="8">The sequence shown here is derived from an EMBL/GenBank/DDBJ whole genome shotgun (WGS) entry which is preliminary data.</text>
</comment>
<feature type="chain" id="PRO_5039893005" description="Lipase domain-containing protein" evidence="6">
    <location>
        <begin position="20"/>
        <end position="339"/>
    </location>
</feature>
<comment type="subcellular location">
    <subcellularLocation>
        <location evidence="1">Secreted</location>
    </subcellularLocation>
</comment>
<dbReference type="PANTHER" id="PTHR11610">
    <property type="entry name" value="LIPASE"/>
    <property type="match status" value="1"/>
</dbReference>
<dbReference type="Proteomes" id="UP001107558">
    <property type="component" value="Chromosome 2"/>
</dbReference>
<dbReference type="GO" id="GO:0017171">
    <property type="term" value="F:serine hydrolase activity"/>
    <property type="evidence" value="ECO:0007669"/>
    <property type="project" value="TreeGrafter"/>
</dbReference>
<keyword evidence="6" id="KW-0732">Signal</keyword>
<evidence type="ECO:0000256" key="6">
    <source>
        <dbReference type="SAM" id="SignalP"/>
    </source>
</evidence>
<evidence type="ECO:0000256" key="5">
    <source>
        <dbReference type="SAM" id="MobiDB-lite"/>
    </source>
</evidence>
<dbReference type="GO" id="GO:0016298">
    <property type="term" value="F:lipase activity"/>
    <property type="evidence" value="ECO:0007669"/>
    <property type="project" value="InterPro"/>
</dbReference>
<dbReference type="FunFam" id="3.40.50.1820:FF:000076">
    <property type="entry name" value="phospholipase A1"/>
    <property type="match status" value="1"/>
</dbReference>
<feature type="signal peptide" evidence="6">
    <location>
        <begin position="1"/>
        <end position="19"/>
    </location>
</feature>
<dbReference type="InterPro" id="IPR013818">
    <property type="entry name" value="Lipase"/>
</dbReference>
<dbReference type="EMBL" id="JADBJN010000002">
    <property type="protein sequence ID" value="KAG5675550.1"/>
    <property type="molecule type" value="Genomic_DNA"/>
</dbReference>
<dbReference type="GO" id="GO:0016042">
    <property type="term" value="P:lipid catabolic process"/>
    <property type="evidence" value="ECO:0007669"/>
    <property type="project" value="TreeGrafter"/>
</dbReference>
<evidence type="ECO:0000259" key="7">
    <source>
        <dbReference type="Pfam" id="PF00151"/>
    </source>
</evidence>
<evidence type="ECO:0000256" key="4">
    <source>
        <dbReference type="RuleBase" id="RU004262"/>
    </source>
</evidence>
<dbReference type="PANTHER" id="PTHR11610:SF177">
    <property type="entry name" value="IP13478P-RELATED"/>
    <property type="match status" value="1"/>
</dbReference>
<dbReference type="OrthoDB" id="8183961at2759"/>
<sequence>MKSVLLALIINNLIKYSITQSSNLFGCLITQPECPNSNISFYLYTRETQDNPMRLDLNEPTSVKNAKYAQHQPLIIIIHGYTGDKDYSPNSHLRPAYFQRGEFNIISVDYNELAKYPCYFSAVTNTRTVANCTAQLIDFIIDNEIFNIESIHVIGFSLGAQTAGLIANYLKSDRKLKRITGLDPAKPLFIRVGNEGRLDQSDAEFVDIIHTDVFDRGLLVPTGHADFFVNGGFNQPGCLQQTEMSASSCNHDRAPAYYAESINSDIGFWGYQCAHWYFYVLGLCNGDEYTSKAEMGFNTNNTVRGIYFLQVNSEPPYAQGKNHSNHDASLDGTNENSDF</sequence>
<evidence type="ECO:0000256" key="3">
    <source>
        <dbReference type="ARBA" id="ARBA00022525"/>
    </source>
</evidence>
<feature type="domain" description="Lipase" evidence="7">
    <location>
        <begin position="36"/>
        <end position="317"/>
    </location>
</feature>
<accession>A0A9J6C232</accession>
<dbReference type="Gene3D" id="3.40.50.1820">
    <property type="entry name" value="alpha/beta hydrolase"/>
    <property type="match status" value="1"/>
</dbReference>
<dbReference type="SUPFAM" id="SSF53474">
    <property type="entry name" value="alpha/beta-Hydrolases"/>
    <property type="match status" value="1"/>
</dbReference>
<keyword evidence="3" id="KW-0964">Secreted</keyword>
<dbReference type="GO" id="GO:0005615">
    <property type="term" value="C:extracellular space"/>
    <property type="evidence" value="ECO:0007669"/>
    <property type="project" value="TreeGrafter"/>
</dbReference>
<dbReference type="AlphaFoldDB" id="A0A9J6C232"/>
<evidence type="ECO:0000256" key="1">
    <source>
        <dbReference type="ARBA" id="ARBA00004613"/>
    </source>
</evidence>
<keyword evidence="9" id="KW-1185">Reference proteome</keyword>
<feature type="region of interest" description="Disordered" evidence="5">
    <location>
        <begin position="318"/>
        <end position="339"/>
    </location>
</feature>
<dbReference type="InterPro" id="IPR000734">
    <property type="entry name" value="TAG_lipase"/>
</dbReference>
<dbReference type="CDD" id="cd00707">
    <property type="entry name" value="Pancreat_lipase_like"/>
    <property type="match status" value="1"/>
</dbReference>
<organism evidence="8 9">
    <name type="scientific">Polypedilum vanderplanki</name>
    <name type="common">Sleeping chironomid midge</name>
    <dbReference type="NCBI Taxonomy" id="319348"/>
    <lineage>
        <taxon>Eukaryota</taxon>
        <taxon>Metazoa</taxon>
        <taxon>Ecdysozoa</taxon>
        <taxon>Arthropoda</taxon>
        <taxon>Hexapoda</taxon>
        <taxon>Insecta</taxon>
        <taxon>Pterygota</taxon>
        <taxon>Neoptera</taxon>
        <taxon>Endopterygota</taxon>
        <taxon>Diptera</taxon>
        <taxon>Nematocera</taxon>
        <taxon>Chironomoidea</taxon>
        <taxon>Chironomidae</taxon>
        <taxon>Chironominae</taxon>
        <taxon>Polypedilum</taxon>
        <taxon>Polypedilum</taxon>
    </lineage>
</organism>
<proteinExistence type="inferred from homology"/>
<evidence type="ECO:0000313" key="9">
    <source>
        <dbReference type="Proteomes" id="UP001107558"/>
    </source>
</evidence>
<evidence type="ECO:0000256" key="2">
    <source>
        <dbReference type="ARBA" id="ARBA00010701"/>
    </source>
</evidence>
<name>A0A9J6C232_POLVA</name>
<gene>
    <name evidence="8" type="ORF">PVAND_005446</name>
</gene>
<evidence type="ECO:0000313" key="8">
    <source>
        <dbReference type="EMBL" id="KAG5675550.1"/>
    </source>
</evidence>